<dbReference type="AlphaFoldDB" id="B0DVX5"/>
<dbReference type="STRING" id="486041.B0DVX5"/>
<dbReference type="OrthoDB" id="3199698at2759"/>
<gene>
    <name evidence="1" type="ORF">LACBIDRAFT_333443</name>
</gene>
<protein>
    <submittedName>
        <fullName evidence="1">Predicted protein</fullName>
    </submittedName>
</protein>
<dbReference type="InParanoid" id="B0DVX5"/>
<sequence length="261" mass="29472">MIDAIEQGDVAWSSFSVTYNGQLPDTSSGATVPPWMMQKFEVWFRDPLAVLENQIGNPDFKAQFDYAPKCVFRRGKQRFRDLMSGNWAWKQADEIAKEIRTHGAMFVPAILGSDKTTVSVATGQNEFYLLYTSIGNVHNSVQCAHRSAVSLLAFLSIPKTSKDYADDVNFRKFRQQLFHTSLDHVLASLRLHMTTPRVTRAYQVLNIAGNPAGMGSFQWNSRGIPEESRGIQRNSSGIHSIPLEFHWNRTGIKQIYLKGRG</sequence>
<accession>B0DVX5</accession>
<dbReference type="RefSeq" id="XP_001888125.1">
    <property type="nucleotide sequence ID" value="XM_001888090.1"/>
</dbReference>
<dbReference type="HOGENOM" id="CLU_006344_13_1_1"/>
<dbReference type="GeneID" id="6083790"/>
<dbReference type="EMBL" id="DS547141">
    <property type="protein sequence ID" value="EDR01249.1"/>
    <property type="molecule type" value="Genomic_DNA"/>
</dbReference>
<dbReference type="InterPro" id="IPR041078">
    <property type="entry name" value="Plavaka"/>
</dbReference>
<dbReference type="KEGG" id="lbc:LACBIDRAFT_333443"/>
<reference evidence="1 2" key="1">
    <citation type="journal article" date="2008" name="Nature">
        <title>The genome of Laccaria bicolor provides insights into mycorrhizal symbiosis.</title>
        <authorList>
            <person name="Martin F."/>
            <person name="Aerts A."/>
            <person name="Ahren D."/>
            <person name="Brun A."/>
            <person name="Danchin E.G.J."/>
            <person name="Duchaussoy F."/>
            <person name="Gibon J."/>
            <person name="Kohler A."/>
            <person name="Lindquist E."/>
            <person name="Pereda V."/>
            <person name="Salamov A."/>
            <person name="Shapiro H.J."/>
            <person name="Wuyts J."/>
            <person name="Blaudez D."/>
            <person name="Buee M."/>
            <person name="Brokstein P."/>
            <person name="Canbaeck B."/>
            <person name="Cohen D."/>
            <person name="Courty P.E."/>
            <person name="Coutinho P.M."/>
            <person name="Delaruelle C."/>
            <person name="Detter J.C."/>
            <person name="Deveau A."/>
            <person name="DiFazio S."/>
            <person name="Duplessis S."/>
            <person name="Fraissinet-Tachet L."/>
            <person name="Lucic E."/>
            <person name="Frey-Klett P."/>
            <person name="Fourrey C."/>
            <person name="Feussner I."/>
            <person name="Gay G."/>
            <person name="Grimwood J."/>
            <person name="Hoegger P.J."/>
            <person name="Jain P."/>
            <person name="Kilaru S."/>
            <person name="Labbe J."/>
            <person name="Lin Y.C."/>
            <person name="Legue V."/>
            <person name="Le Tacon F."/>
            <person name="Marmeisse R."/>
            <person name="Melayah D."/>
            <person name="Montanini B."/>
            <person name="Muratet M."/>
            <person name="Nehls U."/>
            <person name="Niculita-Hirzel H."/>
            <person name="Oudot-Le Secq M.P."/>
            <person name="Peter M."/>
            <person name="Quesneville H."/>
            <person name="Rajashekar B."/>
            <person name="Reich M."/>
            <person name="Rouhier N."/>
            <person name="Schmutz J."/>
            <person name="Yin T."/>
            <person name="Chalot M."/>
            <person name="Henrissat B."/>
            <person name="Kuees U."/>
            <person name="Lucas S."/>
            <person name="Van de Peer Y."/>
            <person name="Podila G.K."/>
            <person name="Polle A."/>
            <person name="Pukkila P.J."/>
            <person name="Richardson P.M."/>
            <person name="Rouze P."/>
            <person name="Sanders I.R."/>
            <person name="Stajich J.E."/>
            <person name="Tunlid A."/>
            <person name="Tuskan G."/>
            <person name="Grigoriev I.V."/>
        </authorList>
    </citation>
    <scope>NUCLEOTIDE SEQUENCE [LARGE SCALE GENOMIC DNA]</scope>
    <source>
        <strain evidence="2">S238N-H82 / ATCC MYA-4686</strain>
    </source>
</reference>
<evidence type="ECO:0000313" key="2">
    <source>
        <dbReference type="Proteomes" id="UP000001194"/>
    </source>
</evidence>
<keyword evidence="2" id="KW-1185">Reference proteome</keyword>
<evidence type="ECO:0000313" key="1">
    <source>
        <dbReference type="EMBL" id="EDR01249.1"/>
    </source>
</evidence>
<organism evidence="2">
    <name type="scientific">Laccaria bicolor (strain S238N-H82 / ATCC MYA-4686)</name>
    <name type="common">Bicoloured deceiver</name>
    <name type="synonym">Laccaria laccata var. bicolor</name>
    <dbReference type="NCBI Taxonomy" id="486041"/>
    <lineage>
        <taxon>Eukaryota</taxon>
        <taxon>Fungi</taxon>
        <taxon>Dikarya</taxon>
        <taxon>Basidiomycota</taxon>
        <taxon>Agaricomycotina</taxon>
        <taxon>Agaricomycetes</taxon>
        <taxon>Agaricomycetidae</taxon>
        <taxon>Agaricales</taxon>
        <taxon>Agaricineae</taxon>
        <taxon>Hydnangiaceae</taxon>
        <taxon>Laccaria</taxon>
    </lineage>
</organism>
<dbReference type="Pfam" id="PF18759">
    <property type="entry name" value="Plavaka"/>
    <property type="match status" value="1"/>
</dbReference>
<name>B0DVX5_LACBS</name>
<proteinExistence type="predicted"/>
<dbReference type="Proteomes" id="UP000001194">
    <property type="component" value="Unassembled WGS sequence"/>
</dbReference>